<feature type="region of interest" description="Disordered" evidence="3">
    <location>
        <begin position="123"/>
        <end position="152"/>
    </location>
</feature>
<name>A0A2M9CJ30_9MICO</name>
<dbReference type="PIRSF" id="PIRSF002070">
    <property type="entry name" value="SSB"/>
    <property type="match status" value="1"/>
</dbReference>
<dbReference type="Proteomes" id="UP000228758">
    <property type="component" value="Unassembled WGS sequence"/>
</dbReference>
<evidence type="ECO:0000256" key="3">
    <source>
        <dbReference type="SAM" id="MobiDB-lite"/>
    </source>
</evidence>
<dbReference type="SUPFAM" id="SSF50249">
    <property type="entry name" value="Nucleic acid-binding proteins"/>
    <property type="match status" value="1"/>
</dbReference>
<dbReference type="CDD" id="cd04496">
    <property type="entry name" value="SSB_OBF"/>
    <property type="match status" value="1"/>
</dbReference>
<dbReference type="PANTHER" id="PTHR10302:SF0">
    <property type="entry name" value="SINGLE-STRANDED DNA-BINDING PROTEIN, MITOCHONDRIAL"/>
    <property type="match status" value="1"/>
</dbReference>
<dbReference type="PROSITE" id="PS50935">
    <property type="entry name" value="SSB"/>
    <property type="match status" value="1"/>
</dbReference>
<dbReference type="OrthoDB" id="4427276at2"/>
<dbReference type="InterPro" id="IPR011344">
    <property type="entry name" value="ssDNA-bd"/>
</dbReference>
<sequence>MSDTITLTGVVGTEPNQVVASGSLGITSFRLASTHRYFDRREQKWVDGDTNWYTVSAFRQLGDNVRSSVHKGQRVIVRGRLKVRTWEKNDRSGVTVDIEADAVGHDLNWGAGSWSRTLHAVSASEPPASDAEAWARPGADDESVSVLEPTPF</sequence>
<evidence type="ECO:0000256" key="1">
    <source>
        <dbReference type="ARBA" id="ARBA00023125"/>
    </source>
</evidence>
<keyword evidence="1 2" id="KW-0238">DNA-binding</keyword>
<protein>
    <recommendedName>
        <fullName evidence="2">Single-stranded DNA-binding protein</fullName>
    </recommendedName>
</protein>
<evidence type="ECO:0000313" key="4">
    <source>
        <dbReference type="EMBL" id="PJJ71902.1"/>
    </source>
</evidence>
<dbReference type="AlphaFoldDB" id="A0A2M9CJ30"/>
<evidence type="ECO:0000313" key="5">
    <source>
        <dbReference type="Proteomes" id="UP000228758"/>
    </source>
</evidence>
<dbReference type="RefSeq" id="WP_100364155.1">
    <property type="nucleotide sequence ID" value="NZ_PGFF01000001.1"/>
</dbReference>
<dbReference type="Gene3D" id="2.40.50.140">
    <property type="entry name" value="Nucleic acid-binding proteins"/>
    <property type="match status" value="1"/>
</dbReference>
<feature type="compositionally biased region" description="Low complexity" evidence="3">
    <location>
        <begin position="123"/>
        <end position="135"/>
    </location>
</feature>
<dbReference type="PANTHER" id="PTHR10302">
    <property type="entry name" value="SINGLE-STRANDED DNA-BINDING PROTEIN"/>
    <property type="match status" value="1"/>
</dbReference>
<dbReference type="EMBL" id="PGFF01000001">
    <property type="protein sequence ID" value="PJJ71902.1"/>
    <property type="molecule type" value="Genomic_DNA"/>
</dbReference>
<accession>A0A2M9CJ30</accession>
<dbReference type="GO" id="GO:0009295">
    <property type="term" value="C:nucleoid"/>
    <property type="evidence" value="ECO:0007669"/>
    <property type="project" value="TreeGrafter"/>
</dbReference>
<keyword evidence="5" id="KW-1185">Reference proteome</keyword>
<organism evidence="4 5">
    <name type="scientific">Diaminobutyricimonas aerilata</name>
    <dbReference type="NCBI Taxonomy" id="1162967"/>
    <lineage>
        <taxon>Bacteria</taxon>
        <taxon>Bacillati</taxon>
        <taxon>Actinomycetota</taxon>
        <taxon>Actinomycetes</taxon>
        <taxon>Micrococcales</taxon>
        <taxon>Microbacteriaceae</taxon>
        <taxon>Diaminobutyricimonas</taxon>
    </lineage>
</organism>
<reference evidence="4 5" key="1">
    <citation type="submission" date="2017-11" db="EMBL/GenBank/DDBJ databases">
        <title>Genomic Encyclopedia of Archaeal and Bacterial Type Strains, Phase II (KMG-II): From Individual Species to Whole Genera.</title>
        <authorList>
            <person name="Goeker M."/>
        </authorList>
    </citation>
    <scope>NUCLEOTIDE SEQUENCE [LARGE SCALE GENOMIC DNA]</scope>
    <source>
        <strain evidence="4 5">DSM 27393</strain>
    </source>
</reference>
<dbReference type="GO" id="GO:0006260">
    <property type="term" value="P:DNA replication"/>
    <property type="evidence" value="ECO:0007669"/>
    <property type="project" value="InterPro"/>
</dbReference>
<dbReference type="InterPro" id="IPR012340">
    <property type="entry name" value="NA-bd_OB-fold"/>
</dbReference>
<dbReference type="GO" id="GO:0003697">
    <property type="term" value="F:single-stranded DNA binding"/>
    <property type="evidence" value="ECO:0007669"/>
    <property type="project" value="InterPro"/>
</dbReference>
<dbReference type="Pfam" id="PF00436">
    <property type="entry name" value="SSB"/>
    <property type="match status" value="1"/>
</dbReference>
<evidence type="ECO:0000256" key="2">
    <source>
        <dbReference type="PIRNR" id="PIRNR002070"/>
    </source>
</evidence>
<comment type="caution">
    <text evidence="4">The sequence shown here is derived from an EMBL/GenBank/DDBJ whole genome shotgun (WGS) entry which is preliminary data.</text>
</comment>
<proteinExistence type="predicted"/>
<gene>
    <name evidence="4" type="ORF">CLV46_1458</name>
</gene>
<dbReference type="InterPro" id="IPR000424">
    <property type="entry name" value="Primosome_PriB/ssb"/>
</dbReference>